<dbReference type="RefSeq" id="YP_009182213.1">
    <property type="nucleotide sequence ID" value="NC_028491.1"/>
</dbReference>
<sequence>MDKLPQELFDEITKYLTPAEMLILLCVYPQRDTRHLPEVFISNSPSFALYNMYSRKYVLVKLNLKYALKGFYRPQCLVTQTFHCWCESCECNTFLVNFARCLDSSDCFKHWKKMAHGHVYNLKNEHVFVKLNKVTCEHFTMTVNKTNCKVTKLRGLSEFNVRQFYGMVIEFLLYHRETSPKCMFMYIKR</sequence>
<dbReference type="GeneID" id="26373982"/>
<dbReference type="KEGG" id="vg:26373982"/>
<dbReference type="Proteomes" id="UP000203433">
    <property type="component" value="Segment"/>
</dbReference>
<proteinExistence type="predicted"/>
<reference evidence="1 2" key="1">
    <citation type="journal article" date="2015" name="J. Virol.">
        <title>A betabaculovirus-encoded gp64 homolog is a functional envelope fusion protein.</title>
        <authorList>
            <person name="Ardisson-Araujo D.M."/>
            <person name="Melo F.L."/>
            <person name="Clem R.J."/>
            <person name="Wolff J.L."/>
            <person name="Ribeiro B.M."/>
        </authorList>
    </citation>
    <scope>NUCLEOTIDE SEQUENCE [LARGE SCALE GENOMIC DNA]</scope>
    <source>
        <strain evidence="1 2">Parana-2009</strain>
    </source>
</reference>
<dbReference type="EMBL" id="KP296186">
    <property type="protein sequence ID" value="AKN80705.1"/>
    <property type="molecule type" value="Genomic_DNA"/>
</dbReference>
<keyword evidence="2" id="KW-1185">Reference proteome</keyword>
<protein>
    <recommendedName>
        <fullName evidence="3">F-box domain-containing protein</fullName>
    </recommendedName>
</protein>
<evidence type="ECO:0000313" key="1">
    <source>
        <dbReference type="EMBL" id="AKN80705.1"/>
    </source>
</evidence>
<evidence type="ECO:0008006" key="3">
    <source>
        <dbReference type="Google" id="ProtNLM"/>
    </source>
</evidence>
<organism evidence="1 2">
    <name type="scientific">Diatraea saccharalis granulovirus</name>
    <dbReference type="NCBI Taxonomy" id="1675862"/>
    <lineage>
        <taxon>Viruses</taxon>
        <taxon>Viruses incertae sedis</taxon>
        <taxon>Naldaviricetes</taxon>
        <taxon>Lefavirales</taxon>
        <taxon>Baculoviridae</taxon>
        <taxon>Betabaculovirus</taxon>
        <taxon>Betabaculovirus disaccharalis</taxon>
    </lineage>
</organism>
<name>A0A0R7EYP2_9BBAC</name>
<accession>A0A0R7EYP2</accession>
<evidence type="ECO:0000313" key="2">
    <source>
        <dbReference type="Proteomes" id="UP000203433"/>
    </source>
</evidence>
<gene>
    <name evidence="1" type="primary">ORF-15</name>
</gene>